<evidence type="ECO:0008006" key="5">
    <source>
        <dbReference type="Google" id="ProtNLM"/>
    </source>
</evidence>
<dbReference type="KEGG" id="aprs:BI364_11680"/>
<dbReference type="Proteomes" id="UP000095401">
    <property type="component" value="Chromosome"/>
</dbReference>
<dbReference type="Pfam" id="PF00534">
    <property type="entry name" value="Glycos_transf_1"/>
    <property type="match status" value="1"/>
</dbReference>
<proteinExistence type="predicted"/>
<name>A0A1D8IQ01_9GAMM</name>
<dbReference type="PANTHER" id="PTHR12526:SF630">
    <property type="entry name" value="GLYCOSYLTRANSFERASE"/>
    <property type="match status" value="1"/>
</dbReference>
<dbReference type="EMBL" id="CP017415">
    <property type="protein sequence ID" value="AOU98527.1"/>
    <property type="molecule type" value="Genomic_DNA"/>
</dbReference>
<organism evidence="3 4">
    <name type="scientific">Acidihalobacter yilgarnensis</name>
    <dbReference type="NCBI Taxonomy" id="2819280"/>
    <lineage>
        <taxon>Bacteria</taxon>
        <taxon>Pseudomonadati</taxon>
        <taxon>Pseudomonadota</taxon>
        <taxon>Gammaproteobacteria</taxon>
        <taxon>Chromatiales</taxon>
        <taxon>Ectothiorhodospiraceae</taxon>
        <taxon>Acidihalobacter</taxon>
    </lineage>
</organism>
<accession>A0A1D8IQ01</accession>
<dbReference type="RefSeq" id="WP_070078887.1">
    <property type="nucleotide sequence ID" value="NZ_CP017415.1"/>
</dbReference>
<dbReference type="InterPro" id="IPR028098">
    <property type="entry name" value="Glyco_trans_4-like_N"/>
</dbReference>
<dbReference type="Gene3D" id="3.40.50.2000">
    <property type="entry name" value="Glycogen Phosphorylase B"/>
    <property type="match status" value="2"/>
</dbReference>
<evidence type="ECO:0000259" key="2">
    <source>
        <dbReference type="Pfam" id="PF13439"/>
    </source>
</evidence>
<dbReference type="PANTHER" id="PTHR12526">
    <property type="entry name" value="GLYCOSYLTRANSFERASE"/>
    <property type="match status" value="1"/>
</dbReference>
<reference evidence="4" key="1">
    <citation type="submission" date="2016-09" db="EMBL/GenBank/DDBJ databases">
        <title>Acidihalobacter prosperus F5.</title>
        <authorList>
            <person name="Khaleque H.N."/>
            <person name="Ramsay J.P."/>
            <person name="Kaksonen A.H."/>
            <person name="Boxall N.J."/>
            <person name="Watkin E.L.J."/>
        </authorList>
    </citation>
    <scope>NUCLEOTIDE SEQUENCE [LARGE SCALE GENOMIC DNA]</scope>
    <source>
        <strain evidence="4">F5</strain>
    </source>
</reference>
<evidence type="ECO:0000313" key="4">
    <source>
        <dbReference type="Proteomes" id="UP000095401"/>
    </source>
</evidence>
<feature type="domain" description="Glycosyltransferase subfamily 4-like N-terminal" evidence="2">
    <location>
        <begin position="33"/>
        <end position="191"/>
    </location>
</feature>
<dbReference type="GO" id="GO:1901135">
    <property type="term" value="P:carbohydrate derivative metabolic process"/>
    <property type="evidence" value="ECO:0007669"/>
    <property type="project" value="UniProtKB-ARBA"/>
</dbReference>
<dbReference type="AlphaFoldDB" id="A0A1D8IQ01"/>
<keyword evidence="4" id="KW-1185">Reference proteome</keyword>
<dbReference type="SUPFAM" id="SSF53756">
    <property type="entry name" value="UDP-Glycosyltransferase/glycogen phosphorylase"/>
    <property type="match status" value="1"/>
</dbReference>
<gene>
    <name evidence="3" type="ORF">BI364_11680</name>
</gene>
<dbReference type="GO" id="GO:0016757">
    <property type="term" value="F:glycosyltransferase activity"/>
    <property type="evidence" value="ECO:0007669"/>
    <property type="project" value="InterPro"/>
</dbReference>
<dbReference type="NCBIfam" id="TIGR03088">
    <property type="entry name" value="stp2"/>
    <property type="match status" value="1"/>
</dbReference>
<dbReference type="InterPro" id="IPR001296">
    <property type="entry name" value="Glyco_trans_1"/>
</dbReference>
<evidence type="ECO:0000313" key="3">
    <source>
        <dbReference type="EMBL" id="AOU98527.1"/>
    </source>
</evidence>
<dbReference type="Pfam" id="PF13439">
    <property type="entry name" value="Glyco_transf_4"/>
    <property type="match status" value="1"/>
</dbReference>
<sequence>MNPPGPAPVIDVGSAVSPDQRPLIAHVVYRLDFGGMETVLVNLINRMGNVDYRHAVICLAGYTDFRDRIQSEDVVVYTLNKRAGKDLPSYWRLFKYLRRLSPALVNTYNLPALDMAPIARLAGCRVVHSEHGWLVGKEAVPTKYIRLRKLMRPFVDRFVAVSRDLELWLRDVVEIKAKKLVCIHNGVDPSRFIHDQSVRNSTRESLGLAMDDFVIGTVARLDPVKAQTTLIEAFARLIECHDENGKIRLLIVGEGPERPRLERLIRARQLEHAVLLTGARTDVPELLASFDVFALPSENEGVSIAVLEAMASALPVIASRVGGNPEVVVDAETGMLVEVGDVNALADSMSCYWRDIKLARAHGAAGRLRMRSEFSLDAMVEQYRRLYGNVLNFRPTRVDHRGVS</sequence>
<evidence type="ECO:0000259" key="1">
    <source>
        <dbReference type="Pfam" id="PF00534"/>
    </source>
</evidence>
<feature type="domain" description="Glycosyl transferase family 1" evidence="1">
    <location>
        <begin position="200"/>
        <end position="367"/>
    </location>
</feature>
<dbReference type="InterPro" id="IPR017522">
    <property type="entry name" value="Sugar_tfrase_PEP-CTERM_Stp2"/>
</dbReference>
<protein>
    <recommendedName>
        <fullName evidence="5">Sugar transferase</fullName>
    </recommendedName>
</protein>